<dbReference type="Pfam" id="PF00512">
    <property type="entry name" value="HisKA"/>
    <property type="match status" value="1"/>
</dbReference>
<dbReference type="SMART" id="SM00304">
    <property type="entry name" value="HAMP"/>
    <property type="match status" value="1"/>
</dbReference>
<accession>A0A6M5UAK0</accession>
<keyword evidence="4" id="KW-0597">Phosphoprotein</keyword>
<evidence type="ECO:0000256" key="5">
    <source>
        <dbReference type="ARBA" id="ARBA00022679"/>
    </source>
</evidence>
<dbReference type="InterPro" id="IPR050428">
    <property type="entry name" value="TCS_sensor_his_kinase"/>
</dbReference>
<dbReference type="KEGG" id="cprt:FIC82_004230"/>
<name>A0A6M5UAK0_9MICO</name>
<evidence type="ECO:0000256" key="8">
    <source>
        <dbReference type="ARBA" id="ARBA00022989"/>
    </source>
</evidence>
<dbReference type="AlphaFoldDB" id="A0A6M5UAK0"/>
<dbReference type="InterPro" id="IPR023418">
    <property type="entry name" value="Thyroxine_BS"/>
</dbReference>
<dbReference type="InterPro" id="IPR003661">
    <property type="entry name" value="HisK_dim/P_dom"/>
</dbReference>
<feature type="transmembrane region" description="Helical" evidence="11">
    <location>
        <begin position="96"/>
        <end position="114"/>
    </location>
</feature>
<evidence type="ECO:0000259" key="12">
    <source>
        <dbReference type="PROSITE" id="PS50109"/>
    </source>
</evidence>
<evidence type="ECO:0000256" key="3">
    <source>
        <dbReference type="ARBA" id="ARBA00012438"/>
    </source>
</evidence>
<feature type="domain" description="Histidine kinase" evidence="12">
    <location>
        <begin position="181"/>
        <end position="396"/>
    </location>
</feature>
<comment type="subcellular location">
    <subcellularLocation>
        <location evidence="2">Cell membrane</location>
    </subcellularLocation>
</comment>
<evidence type="ECO:0000313" key="15">
    <source>
        <dbReference type="Proteomes" id="UP000451354"/>
    </source>
</evidence>
<keyword evidence="8 11" id="KW-1133">Transmembrane helix</keyword>
<dbReference type="Gene3D" id="1.10.287.130">
    <property type="match status" value="1"/>
</dbReference>
<dbReference type="PROSITE" id="PS50109">
    <property type="entry name" value="HIS_KIN"/>
    <property type="match status" value="1"/>
</dbReference>
<keyword evidence="15" id="KW-1185">Reference proteome</keyword>
<dbReference type="Pfam" id="PF00672">
    <property type="entry name" value="HAMP"/>
    <property type="match status" value="1"/>
</dbReference>
<dbReference type="SUPFAM" id="SSF47384">
    <property type="entry name" value="Homodimeric domain of signal transducing histidine kinase"/>
    <property type="match status" value="1"/>
</dbReference>
<dbReference type="GO" id="GO:0005886">
    <property type="term" value="C:plasma membrane"/>
    <property type="evidence" value="ECO:0007669"/>
    <property type="project" value="UniProtKB-SubCell"/>
</dbReference>
<keyword evidence="5" id="KW-0808">Transferase</keyword>
<evidence type="ECO:0000256" key="10">
    <source>
        <dbReference type="ARBA" id="ARBA00023136"/>
    </source>
</evidence>
<dbReference type="InterPro" id="IPR003660">
    <property type="entry name" value="HAMP_dom"/>
</dbReference>
<dbReference type="Gene3D" id="3.30.565.10">
    <property type="entry name" value="Histidine kinase-like ATPase, C-terminal domain"/>
    <property type="match status" value="1"/>
</dbReference>
<dbReference type="CDD" id="cd06225">
    <property type="entry name" value="HAMP"/>
    <property type="match status" value="1"/>
</dbReference>
<evidence type="ECO:0000256" key="7">
    <source>
        <dbReference type="ARBA" id="ARBA00022777"/>
    </source>
</evidence>
<dbReference type="InterPro" id="IPR003594">
    <property type="entry name" value="HATPase_dom"/>
</dbReference>
<keyword evidence="6 11" id="KW-0812">Transmembrane</keyword>
<dbReference type="CDD" id="cd00082">
    <property type="entry name" value="HisKA"/>
    <property type="match status" value="1"/>
</dbReference>
<evidence type="ECO:0000313" key="14">
    <source>
        <dbReference type="EMBL" id="QJW35526.1"/>
    </source>
</evidence>
<dbReference type="SMART" id="SM00387">
    <property type="entry name" value="HATPase_c"/>
    <property type="match status" value="1"/>
</dbReference>
<dbReference type="InterPro" id="IPR005467">
    <property type="entry name" value="His_kinase_dom"/>
</dbReference>
<dbReference type="SUPFAM" id="SSF55874">
    <property type="entry name" value="ATPase domain of HSP90 chaperone/DNA topoisomerase II/histidine kinase"/>
    <property type="match status" value="1"/>
</dbReference>
<sequence>MSRSGSRGPRLTLRARLTVVHAALFVVAGAVVLALTWALVRQRLVGEASLVSASFCCTAPDESPVAPGQEITYEVLVGLVGAARGEALTAVLTQGALALVTVGALAAWAGWLLAGRMLRPLSTITATAHRIAESPDAARRMHERIGMDGPRDEVTELADTFDGMLGRLDDAFDAQRRFVANASHELRTPLTLHRALVEVAVERPGASDDVRRLGESLLDVTARQERLLDGLLLLARSERGLADRRFVDLADVVEHVLDPPPGAPAPDLGVRVEASCDEAPTSGDPLLLEQLVRNLVENAVRHNLPHGWVRVTTRSDAAGDAVLEVANSGPPVAPDDLAGLFEPFRRLGGERTGAGAGSGLGLSIVRAVVAAHGGDVTLAARTQGGLVVTVRLPGEAYEVVPADAG</sequence>
<gene>
    <name evidence="14" type="ORF">FIC82_004230</name>
</gene>
<feature type="domain" description="HAMP" evidence="13">
    <location>
        <begin position="115"/>
        <end position="173"/>
    </location>
</feature>
<keyword evidence="9" id="KW-0902">Two-component regulatory system</keyword>
<dbReference type="RefSeq" id="WP_168731477.1">
    <property type="nucleotide sequence ID" value="NZ_CP052757.1"/>
</dbReference>
<evidence type="ECO:0000259" key="13">
    <source>
        <dbReference type="PROSITE" id="PS50885"/>
    </source>
</evidence>
<dbReference type="EC" id="2.7.13.3" evidence="3"/>
<keyword evidence="7" id="KW-0418">Kinase</keyword>
<evidence type="ECO:0000256" key="11">
    <source>
        <dbReference type="SAM" id="Phobius"/>
    </source>
</evidence>
<dbReference type="Proteomes" id="UP000451354">
    <property type="component" value="Chromosome"/>
</dbReference>
<evidence type="ECO:0000256" key="4">
    <source>
        <dbReference type="ARBA" id="ARBA00022553"/>
    </source>
</evidence>
<evidence type="ECO:0000256" key="1">
    <source>
        <dbReference type="ARBA" id="ARBA00000085"/>
    </source>
</evidence>
<dbReference type="InterPro" id="IPR004358">
    <property type="entry name" value="Sig_transdc_His_kin-like_C"/>
</dbReference>
<dbReference type="SMART" id="SM00388">
    <property type="entry name" value="HisKA"/>
    <property type="match status" value="1"/>
</dbReference>
<dbReference type="InterPro" id="IPR036890">
    <property type="entry name" value="HATPase_C_sf"/>
</dbReference>
<proteinExistence type="predicted"/>
<protein>
    <recommendedName>
        <fullName evidence="3">histidine kinase</fullName>
        <ecNumber evidence="3">2.7.13.3</ecNumber>
    </recommendedName>
</protein>
<dbReference type="PANTHER" id="PTHR45436">
    <property type="entry name" value="SENSOR HISTIDINE KINASE YKOH"/>
    <property type="match status" value="1"/>
</dbReference>
<evidence type="ECO:0000256" key="9">
    <source>
        <dbReference type="ARBA" id="ARBA00023012"/>
    </source>
</evidence>
<dbReference type="CDD" id="cd00075">
    <property type="entry name" value="HATPase"/>
    <property type="match status" value="1"/>
</dbReference>
<dbReference type="EMBL" id="CP052757">
    <property type="protein sequence ID" value="QJW35526.1"/>
    <property type="molecule type" value="Genomic_DNA"/>
</dbReference>
<evidence type="ECO:0000256" key="6">
    <source>
        <dbReference type="ARBA" id="ARBA00022692"/>
    </source>
</evidence>
<keyword evidence="10 11" id="KW-0472">Membrane</keyword>
<feature type="transmembrane region" description="Helical" evidence="11">
    <location>
        <begin position="20"/>
        <end position="40"/>
    </location>
</feature>
<comment type="catalytic activity">
    <reaction evidence="1">
        <text>ATP + protein L-histidine = ADP + protein N-phospho-L-histidine.</text>
        <dbReference type="EC" id="2.7.13.3"/>
    </reaction>
</comment>
<evidence type="ECO:0000256" key="2">
    <source>
        <dbReference type="ARBA" id="ARBA00004236"/>
    </source>
</evidence>
<dbReference type="Gene3D" id="6.10.340.10">
    <property type="match status" value="1"/>
</dbReference>
<dbReference type="PANTHER" id="PTHR45436:SF5">
    <property type="entry name" value="SENSOR HISTIDINE KINASE TRCS"/>
    <property type="match status" value="1"/>
</dbReference>
<reference evidence="14 15" key="1">
    <citation type="journal article" date="2022" name="Int. J. Syst. Evol. Microbiol.">
        <title>Cellulosimicrobium protaetiae sp. nov., isolated from the gut of the larva of Protaetia brevitarsis seulensis.</title>
        <authorList>
            <person name="Le Han H."/>
            <person name="Nguyen T.T.H."/>
            <person name="Li Z."/>
            <person name="Shin N.R."/>
            <person name="Kim S.G."/>
        </authorList>
    </citation>
    <scope>NUCLEOTIDE SEQUENCE [LARGE SCALE GENOMIC DNA]</scope>
    <source>
        <strain evidence="14 15">BI34</strain>
    </source>
</reference>
<dbReference type="PRINTS" id="PR00344">
    <property type="entry name" value="BCTRLSENSOR"/>
</dbReference>
<dbReference type="InterPro" id="IPR036097">
    <property type="entry name" value="HisK_dim/P_sf"/>
</dbReference>
<dbReference type="Pfam" id="PF02518">
    <property type="entry name" value="HATPase_c"/>
    <property type="match status" value="1"/>
</dbReference>
<organism evidence="14 15">
    <name type="scientific">Cellulosimicrobium protaetiae</name>
    <dbReference type="NCBI Taxonomy" id="2587808"/>
    <lineage>
        <taxon>Bacteria</taxon>
        <taxon>Bacillati</taxon>
        <taxon>Actinomycetota</taxon>
        <taxon>Actinomycetes</taxon>
        <taxon>Micrococcales</taxon>
        <taxon>Promicromonosporaceae</taxon>
        <taxon>Cellulosimicrobium</taxon>
    </lineage>
</organism>
<dbReference type="GO" id="GO:0000155">
    <property type="term" value="F:phosphorelay sensor kinase activity"/>
    <property type="evidence" value="ECO:0007669"/>
    <property type="project" value="InterPro"/>
</dbReference>
<dbReference type="PROSITE" id="PS50885">
    <property type="entry name" value="HAMP"/>
    <property type="match status" value="1"/>
</dbReference>
<dbReference type="PROSITE" id="PS00768">
    <property type="entry name" value="TRANSTHYRETIN_1"/>
    <property type="match status" value="1"/>
</dbReference>